<dbReference type="GO" id="GO:0051028">
    <property type="term" value="P:mRNA transport"/>
    <property type="evidence" value="ECO:0007669"/>
    <property type="project" value="UniProtKB-KW"/>
</dbReference>
<feature type="compositionally biased region" description="Low complexity" evidence="8">
    <location>
        <begin position="841"/>
        <end position="851"/>
    </location>
</feature>
<dbReference type="InterPro" id="IPR024882">
    <property type="entry name" value="NUP58/p45/49"/>
</dbReference>
<feature type="region of interest" description="Disordered" evidence="8">
    <location>
        <begin position="946"/>
        <end position="965"/>
    </location>
</feature>
<feature type="compositionally biased region" description="Polar residues" evidence="8">
    <location>
        <begin position="275"/>
        <end position="298"/>
    </location>
</feature>
<keyword evidence="2" id="KW-0813">Transport</keyword>
<feature type="compositionally biased region" description="Basic and acidic residues" evidence="8">
    <location>
        <begin position="525"/>
        <end position="539"/>
    </location>
</feature>
<proteinExistence type="predicted"/>
<dbReference type="Proteomes" id="UP000054107">
    <property type="component" value="Unassembled WGS sequence"/>
</dbReference>
<evidence type="ECO:0000256" key="5">
    <source>
        <dbReference type="ARBA" id="ARBA00023010"/>
    </source>
</evidence>
<organism evidence="9 10">
    <name type="scientific">Parasitella parasitica</name>
    <dbReference type="NCBI Taxonomy" id="35722"/>
    <lineage>
        <taxon>Eukaryota</taxon>
        <taxon>Fungi</taxon>
        <taxon>Fungi incertae sedis</taxon>
        <taxon>Mucoromycota</taxon>
        <taxon>Mucoromycotina</taxon>
        <taxon>Mucoromycetes</taxon>
        <taxon>Mucorales</taxon>
        <taxon>Mucorineae</taxon>
        <taxon>Mucoraceae</taxon>
        <taxon>Parasitella</taxon>
    </lineage>
</organism>
<keyword evidence="10" id="KW-1185">Reference proteome</keyword>
<evidence type="ECO:0000256" key="6">
    <source>
        <dbReference type="ARBA" id="ARBA00023132"/>
    </source>
</evidence>
<feature type="compositionally biased region" description="Basic and acidic residues" evidence="8">
    <location>
        <begin position="475"/>
        <end position="488"/>
    </location>
</feature>
<feature type="region of interest" description="Disordered" evidence="8">
    <location>
        <begin position="1"/>
        <end position="105"/>
    </location>
</feature>
<dbReference type="Gene3D" id="6.10.140.1350">
    <property type="match status" value="1"/>
</dbReference>
<gene>
    <name evidence="9" type="primary">PARPA_10215.1 scaffold 40051</name>
</gene>
<dbReference type="PANTHER" id="PTHR13437:SF2">
    <property type="entry name" value="NUCLEOPORIN P58_P45"/>
    <property type="match status" value="1"/>
</dbReference>
<feature type="compositionally biased region" description="Low complexity" evidence="8">
    <location>
        <begin position="197"/>
        <end position="215"/>
    </location>
</feature>
<comment type="subcellular location">
    <subcellularLocation>
        <location evidence="1">Nucleus</location>
        <location evidence="1">Nuclear pore complex</location>
    </subcellularLocation>
</comment>
<dbReference type="STRING" id="35722.A0A0B7NEZ9"/>
<feature type="compositionally biased region" description="Low complexity" evidence="8">
    <location>
        <begin position="68"/>
        <end position="79"/>
    </location>
</feature>
<sequence length="1208" mass="123979">MSNPHPERKIAQPRRRLNRTASTNSVGSVGSASGNTSPMPQFGLGGSPSTFGTAAKPPVQPSFGGFGTAASTTSNTFNTQPSHTTAGFQTGFGSPATNPPATTVFGGFGSPSVTASTGSQTFGGFGANTGASPFASFGSANKSTSSNTGGFQPGFGGTSGNVFSGFGKPLQPAKNDDDNMDADEQPSAAPVFTGFGASKPQTSAAAPSPAFSFGSTEQKQAPSPFAGFSFGKPATTPATTTAISEPAPVVSPFVGSGGIGGFKQTDTKETEKSSEAATNQQPFSGFSFGTTPASSAPFGSTKAIEDKPATATSPFTMPPKASAPTTTFGNTKASEGPFGMLPSSTTASTATSTPTISFGTTTTASTTKAIEDKPVSGPSPFASISGTVFKTTPSPFGAPSKTTASPFAGFGQAADIPSATITEIHSSDEDNEEEGGEKEKEKEQSNNEESDSSKPASESASLPSASAFTFTSIKPAEESSAKDDKEAKPFTFSTPAPVITATTTATTPSSLFKFSGPTSSSSGDKSVEETSSKEDKETKAFAFSVPTSSTSTAAADKPSPFKFSGFSSSSGDKLAQETPPKDDDGKETKAFAFSTSASTTTTTADKPSPFKFSGLSGSAGDKPASLSFSAPVASSSGSGSGSSSTSTSTSSTSVKKKRDRDDDTDDSSNEQHSHKKSHTASFGAPPSTSAPSFSFGGSAAAAKGFTFGATPSKAADNKNSSASFTFGLTPSKSDNSSSVGKEAAFTFGKPAASASAEKKDTPGFTFGSTFGKTDDSTKETPAAPTFTFGKPAPASEKKTLAFGSSAKETDNDGTAEKDSSSATAPSSTPKKTFTFGIPPQTTTDSATATDSNKGKGKATEAVDTSSKPAFSFGSTSTAASTSLTGDKSGTDKGGNATVAFTTTASKTDSNTLMNGKSSLSLTGKEESLSEDTGDKANTAKKVSFNLPEASSSSSSTATASSGSTEPASVSLAFSKVKSTEDPNAPATLSILPSAKKDTSSSGISLETTLKSSITEMNQITYRTRFWELPDDARNELALLAHFITEQTDKRDKIDQELGSYFSSTLRETHINARALNDDAVILGESLEVQSKSINDLILLNKEQRLNAASASNIQQQDSKNWRIRGATENWNFFNDAISNMEERVGQLGETVTFVEEAIHGLQAPAPFSPQYIGTMLDEQRKMYMSLAGRVADIHREAERIVKKRKMTK</sequence>
<dbReference type="OrthoDB" id="2538017at2759"/>
<dbReference type="EMBL" id="LN732826">
    <property type="protein sequence ID" value="CEP15961.1"/>
    <property type="molecule type" value="Genomic_DNA"/>
</dbReference>
<keyword evidence="5" id="KW-0811">Translocation</keyword>
<dbReference type="AlphaFoldDB" id="A0A0B7NEZ9"/>
<feature type="compositionally biased region" description="Low complexity" evidence="8">
    <location>
        <begin position="547"/>
        <end position="573"/>
    </location>
</feature>
<dbReference type="GO" id="GO:0017056">
    <property type="term" value="F:structural constituent of nuclear pore"/>
    <property type="evidence" value="ECO:0007669"/>
    <property type="project" value="InterPro"/>
</dbReference>
<feature type="compositionally biased region" description="Polar residues" evidence="8">
    <location>
        <begin position="323"/>
        <end position="333"/>
    </location>
</feature>
<dbReference type="GO" id="GO:0005643">
    <property type="term" value="C:nuclear pore"/>
    <property type="evidence" value="ECO:0007669"/>
    <property type="project" value="UniProtKB-SubCell"/>
</dbReference>
<evidence type="ECO:0000256" key="7">
    <source>
        <dbReference type="ARBA" id="ARBA00023242"/>
    </source>
</evidence>
<feature type="compositionally biased region" description="Low complexity" evidence="8">
    <location>
        <begin position="949"/>
        <end position="964"/>
    </location>
</feature>
<dbReference type="PANTHER" id="PTHR13437">
    <property type="entry name" value="NUCLEOPORIN P58/P45 NUCLEOPORIN-LIKE PROTEIN 1"/>
    <property type="match status" value="1"/>
</dbReference>
<feature type="compositionally biased region" description="Basic and acidic residues" evidence="8">
    <location>
        <begin position="1"/>
        <end position="10"/>
    </location>
</feature>
<feature type="compositionally biased region" description="Low complexity" evidence="8">
    <location>
        <begin position="453"/>
        <end position="467"/>
    </location>
</feature>
<feature type="compositionally biased region" description="Polar residues" evidence="8">
    <location>
        <begin position="382"/>
        <end position="405"/>
    </location>
</feature>
<feature type="compositionally biased region" description="Low complexity" evidence="8">
    <location>
        <begin position="708"/>
        <end position="723"/>
    </location>
</feature>
<evidence type="ECO:0000313" key="9">
    <source>
        <dbReference type="EMBL" id="CEP15961.1"/>
    </source>
</evidence>
<reference evidence="9 10" key="1">
    <citation type="submission" date="2014-09" db="EMBL/GenBank/DDBJ databases">
        <authorList>
            <person name="Ellenberger Sabrina"/>
        </authorList>
    </citation>
    <scope>NUCLEOTIDE SEQUENCE [LARGE SCALE GENOMIC DNA]</scope>
    <source>
        <strain evidence="9 10">CBS 412.66</strain>
    </source>
</reference>
<evidence type="ECO:0000256" key="1">
    <source>
        <dbReference type="ARBA" id="ARBA00004567"/>
    </source>
</evidence>
<feature type="compositionally biased region" description="Basic and acidic residues" evidence="8">
    <location>
        <begin position="265"/>
        <end position="274"/>
    </location>
</feature>
<dbReference type="GO" id="GO:0015031">
    <property type="term" value="P:protein transport"/>
    <property type="evidence" value="ECO:0007669"/>
    <property type="project" value="UniProtKB-KW"/>
</dbReference>
<evidence type="ECO:0000256" key="3">
    <source>
        <dbReference type="ARBA" id="ARBA00022816"/>
    </source>
</evidence>
<name>A0A0B7NEZ9_9FUNG</name>
<feature type="compositionally biased region" description="Low complexity" evidence="8">
    <location>
        <begin position="493"/>
        <end position="524"/>
    </location>
</feature>
<feature type="compositionally biased region" description="Low complexity" evidence="8">
    <location>
        <begin position="634"/>
        <end position="653"/>
    </location>
</feature>
<keyword evidence="7" id="KW-0539">Nucleus</keyword>
<feature type="compositionally biased region" description="Low complexity" evidence="8">
    <location>
        <begin position="233"/>
        <end position="248"/>
    </location>
</feature>
<feature type="region of interest" description="Disordered" evidence="8">
    <location>
        <begin position="708"/>
        <end position="938"/>
    </location>
</feature>
<evidence type="ECO:0000256" key="4">
    <source>
        <dbReference type="ARBA" id="ARBA00022927"/>
    </source>
</evidence>
<feature type="compositionally biased region" description="Polar residues" evidence="8">
    <location>
        <begin position="80"/>
        <end position="101"/>
    </location>
</feature>
<feature type="compositionally biased region" description="Low complexity" evidence="8">
    <location>
        <begin position="820"/>
        <end position="832"/>
    </location>
</feature>
<feature type="compositionally biased region" description="Basic and acidic residues" evidence="8">
    <location>
        <begin position="807"/>
        <end position="819"/>
    </location>
</feature>
<feature type="region of interest" description="Disordered" evidence="8">
    <location>
        <begin position="977"/>
        <end position="1001"/>
    </location>
</feature>
<evidence type="ECO:0000256" key="2">
    <source>
        <dbReference type="ARBA" id="ARBA00022448"/>
    </source>
</evidence>
<evidence type="ECO:0000313" key="10">
    <source>
        <dbReference type="Proteomes" id="UP000054107"/>
    </source>
</evidence>
<feature type="compositionally biased region" description="Low complexity" evidence="8">
    <location>
        <begin position="869"/>
        <end position="885"/>
    </location>
</feature>
<feature type="compositionally biased region" description="Low complexity" evidence="8">
    <location>
        <begin position="679"/>
        <end position="695"/>
    </location>
</feature>
<keyword evidence="4" id="KW-0653">Protein transport</keyword>
<dbReference type="GO" id="GO:0008139">
    <property type="term" value="F:nuclear localization sequence binding"/>
    <property type="evidence" value="ECO:0007669"/>
    <property type="project" value="InterPro"/>
</dbReference>
<protein>
    <submittedName>
        <fullName evidence="9">Uncharacterized protein</fullName>
    </submittedName>
</protein>
<feature type="compositionally biased region" description="Basic and acidic residues" evidence="8">
    <location>
        <begin position="579"/>
        <end position="589"/>
    </location>
</feature>
<feature type="compositionally biased region" description="Polar residues" evidence="8">
    <location>
        <begin position="898"/>
        <end position="921"/>
    </location>
</feature>
<feature type="compositionally biased region" description="Low complexity" evidence="8">
    <location>
        <begin position="20"/>
        <end position="37"/>
    </location>
</feature>
<accession>A0A0B7NEZ9</accession>
<feature type="region of interest" description="Disordered" evidence="8">
    <location>
        <begin position="139"/>
        <end position="695"/>
    </location>
</feature>
<feature type="compositionally biased region" description="Low complexity" evidence="8">
    <location>
        <begin position="590"/>
        <end position="604"/>
    </location>
</feature>
<feature type="compositionally biased region" description="Polar residues" evidence="8">
    <location>
        <begin position="724"/>
        <end position="739"/>
    </location>
</feature>
<evidence type="ECO:0000256" key="8">
    <source>
        <dbReference type="SAM" id="MobiDB-lite"/>
    </source>
</evidence>
<keyword evidence="3" id="KW-0509">mRNA transport</keyword>
<keyword evidence="6" id="KW-0906">Nuclear pore complex</keyword>
<feature type="compositionally biased region" description="Low complexity" evidence="8">
    <location>
        <begin position="342"/>
        <end position="368"/>
    </location>
</feature>